<evidence type="ECO:0000256" key="11">
    <source>
        <dbReference type="ARBA" id="ARBA00023136"/>
    </source>
</evidence>
<keyword evidence="10" id="KW-0902">Two-component regulatory system</keyword>
<evidence type="ECO:0000259" key="13">
    <source>
        <dbReference type="PROSITE" id="PS50109"/>
    </source>
</evidence>
<dbReference type="PRINTS" id="PR00344">
    <property type="entry name" value="BCTRLSENSOR"/>
</dbReference>
<dbReference type="SMART" id="SM00388">
    <property type="entry name" value="HisKA"/>
    <property type="match status" value="1"/>
</dbReference>
<dbReference type="InterPro" id="IPR036890">
    <property type="entry name" value="HATPase_C_sf"/>
</dbReference>
<dbReference type="PROSITE" id="PS50109">
    <property type="entry name" value="HIS_KIN"/>
    <property type="match status" value="1"/>
</dbReference>
<evidence type="ECO:0000313" key="16">
    <source>
        <dbReference type="Proteomes" id="UP000307517"/>
    </source>
</evidence>
<evidence type="ECO:0000313" key="17">
    <source>
        <dbReference type="Proteomes" id="UP000552935"/>
    </source>
</evidence>
<dbReference type="GO" id="GO:0004721">
    <property type="term" value="F:phosphoprotein phosphatase activity"/>
    <property type="evidence" value="ECO:0007669"/>
    <property type="project" value="TreeGrafter"/>
</dbReference>
<dbReference type="GO" id="GO:0005886">
    <property type="term" value="C:plasma membrane"/>
    <property type="evidence" value="ECO:0007669"/>
    <property type="project" value="UniProtKB-SubCell"/>
</dbReference>
<evidence type="ECO:0000256" key="9">
    <source>
        <dbReference type="ARBA" id="ARBA00022989"/>
    </source>
</evidence>
<protein>
    <recommendedName>
        <fullName evidence="3">histidine kinase</fullName>
        <ecNumber evidence="3">2.7.13.3</ecNumber>
    </recommendedName>
</protein>
<dbReference type="PANTHER" id="PTHR45453">
    <property type="entry name" value="PHOSPHATE REGULON SENSOR PROTEIN PHOR"/>
    <property type="match status" value="1"/>
</dbReference>
<dbReference type="Pfam" id="PF00512">
    <property type="entry name" value="HisKA"/>
    <property type="match status" value="1"/>
</dbReference>
<dbReference type="EMBL" id="SSHM01000001">
    <property type="protein sequence ID" value="THC79955.1"/>
    <property type="molecule type" value="Genomic_DNA"/>
</dbReference>
<dbReference type="SUPFAM" id="SSF55874">
    <property type="entry name" value="ATPase domain of HSP90 chaperone/DNA topoisomerase II/histidine kinase"/>
    <property type="match status" value="1"/>
</dbReference>
<evidence type="ECO:0000256" key="4">
    <source>
        <dbReference type="ARBA" id="ARBA00022475"/>
    </source>
</evidence>
<dbReference type="CDD" id="cd00082">
    <property type="entry name" value="HisKA"/>
    <property type="match status" value="1"/>
</dbReference>
<evidence type="ECO:0000256" key="2">
    <source>
        <dbReference type="ARBA" id="ARBA00004651"/>
    </source>
</evidence>
<evidence type="ECO:0000256" key="6">
    <source>
        <dbReference type="ARBA" id="ARBA00022679"/>
    </source>
</evidence>
<dbReference type="Gene3D" id="3.30.565.10">
    <property type="entry name" value="Histidine kinase-like ATPase, C-terminal domain"/>
    <property type="match status" value="1"/>
</dbReference>
<keyword evidence="8 14" id="KW-0418">Kinase</keyword>
<dbReference type="InterPro" id="IPR005467">
    <property type="entry name" value="His_kinase_dom"/>
</dbReference>
<evidence type="ECO:0000256" key="1">
    <source>
        <dbReference type="ARBA" id="ARBA00000085"/>
    </source>
</evidence>
<dbReference type="InterPro" id="IPR036097">
    <property type="entry name" value="HisK_dim/P_sf"/>
</dbReference>
<reference evidence="14 17" key="2">
    <citation type="submission" date="2020-07" db="EMBL/GenBank/DDBJ databases">
        <title>Organ Donor 1.</title>
        <authorList>
            <person name="Marsh A.J."/>
            <person name="Azcarate-Peril M.A."/>
        </authorList>
    </citation>
    <scope>NUCLEOTIDE SEQUENCE [LARGE SCALE GENOMIC DNA]</scope>
    <source>
        <strain evidence="14 17">AMC0712</strain>
    </source>
</reference>
<dbReference type="PANTHER" id="PTHR45453:SF2">
    <property type="entry name" value="HISTIDINE KINASE"/>
    <property type="match status" value="1"/>
</dbReference>
<feature type="transmembrane region" description="Helical" evidence="12">
    <location>
        <begin position="42"/>
        <end position="61"/>
    </location>
</feature>
<keyword evidence="11 12" id="KW-0472">Membrane</keyword>
<reference evidence="15 16" key="1">
    <citation type="submission" date="2019-04" db="EMBL/GenBank/DDBJ databases">
        <title>Genome Announcement to Ensure Probiotic Safety of Lactobacillus rhamnosus UBLR-58.</title>
        <authorList>
            <person name="Sulthana A."/>
            <person name="Lakshmi S.G."/>
            <person name="Madempudi R.S."/>
        </authorList>
    </citation>
    <scope>NUCLEOTIDE SEQUENCE [LARGE SCALE GENOMIC DNA]</scope>
    <source>
        <strain evidence="15 16">UBLR-58</strain>
    </source>
</reference>
<proteinExistence type="predicted"/>
<dbReference type="AlphaFoldDB" id="A0A508Z413"/>
<comment type="caution">
    <text evidence="14">The sequence shown here is derived from an EMBL/GenBank/DDBJ whole genome shotgun (WGS) entry which is preliminary data.</text>
</comment>
<keyword evidence="6" id="KW-0808">Transferase</keyword>
<evidence type="ECO:0000256" key="8">
    <source>
        <dbReference type="ARBA" id="ARBA00022777"/>
    </source>
</evidence>
<evidence type="ECO:0000313" key="15">
    <source>
        <dbReference type="EMBL" id="THC79955.1"/>
    </source>
</evidence>
<comment type="catalytic activity">
    <reaction evidence="1">
        <text>ATP + protein L-histidine = ADP + protein N-phospho-L-histidine.</text>
        <dbReference type="EC" id="2.7.13.3"/>
    </reaction>
</comment>
<dbReference type="InterPro" id="IPR050351">
    <property type="entry name" value="BphY/WalK/GraS-like"/>
</dbReference>
<dbReference type="InterPro" id="IPR003661">
    <property type="entry name" value="HisK_dim/P_dom"/>
</dbReference>
<keyword evidence="4" id="KW-1003">Cell membrane</keyword>
<dbReference type="GO" id="GO:0016036">
    <property type="term" value="P:cellular response to phosphate starvation"/>
    <property type="evidence" value="ECO:0007669"/>
    <property type="project" value="TreeGrafter"/>
</dbReference>
<dbReference type="Proteomes" id="UP000307517">
    <property type="component" value="Unassembled WGS sequence"/>
</dbReference>
<organism evidence="14 17">
    <name type="scientific">Lacticaseibacillus rhamnosus</name>
    <name type="common">Lactobacillus rhamnosus</name>
    <dbReference type="NCBI Taxonomy" id="47715"/>
    <lineage>
        <taxon>Bacteria</taxon>
        <taxon>Bacillati</taxon>
        <taxon>Bacillota</taxon>
        <taxon>Bacilli</taxon>
        <taxon>Lactobacillales</taxon>
        <taxon>Lactobacillaceae</taxon>
        <taxon>Lacticaseibacillus</taxon>
    </lineage>
</organism>
<evidence type="ECO:0000256" key="7">
    <source>
        <dbReference type="ARBA" id="ARBA00022692"/>
    </source>
</evidence>
<evidence type="ECO:0000256" key="3">
    <source>
        <dbReference type="ARBA" id="ARBA00012438"/>
    </source>
</evidence>
<evidence type="ECO:0000256" key="12">
    <source>
        <dbReference type="SAM" id="Phobius"/>
    </source>
</evidence>
<keyword evidence="5" id="KW-0597">Phosphoprotein</keyword>
<gene>
    <name evidence="15" type="ORF">E6L36_05835</name>
    <name evidence="14" type="ORF">H0N82_03065</name>
</gene>
<dbReference type="Pfam" id="PF02518">
    <property type="entry name" value="HATPase_c"/>
    <property type="match status" value="1"/>
</dbReference>
<evidence type="ECO:0000313" key="14">
    <source>
        <dbReference type="EMBL" id="NZA04119.1"/>
    </source>
</evidence>
<dbReference type="EMBL" id="JACCKI010000002">
    <property type="protein sequence ID" value="NZA04119.1"/>
    <property type="molecule type" value="Genomic_DNA"/>
</dbReference>
<dbReference type="EC" id="2.7.13.3" evidence="3"/>
<comment type="subcellular location">
    <subcellularLocation>
        <location evidence="2">Cell membrane</location>
        <topology evidence="2">Multi-pass membrane protein</topology>
    </subcellularLocation>
</comment>
<keyword evidence="7 12" id="KW-0812">Transmembrane</keyword>
<sequence length="367" mass="41555">MRFRDYFKDHIWAIGGYILCVGLAAIIVWLDPQHRVKLATVWYAVLLVTLVASAFFIAHFVRIRQFAARLQARQNAEDAALDWPLPGGQSGLEQVVSDTYNKILTLHRQQITALLAQHQDQKDFIDSWVHEIKVPLAAVSLLAESFEGQVPDDKLDNLNLQLDQIEFYVEQVLYYSRLDSFSKDYLLHNTQLKPLINDVVANQRNGFINKRLSFKLNGDDQTVLTDNKWLRFILAQLISNAVKYTPEGGRIQATIRDTGKETQLMIIDNGIGIPKDEQHRVFEKGFTGSNGRLSNHKSTGLGLFLAEKLAEKLGHHLTLTSVINQGTTVTIHFPYVSYYNDAGQTVEHPKKALHQTTDTSDSSNQNE</sequence>
<dbReference type="RefSeq" id="WP_005689837.1">
    <property type="nucleotide sequence ID" value="NZ_CABFNI010000021.1"/>
</dbReference>
<dbReference type="SMART" id="SM00387">
    <property type="entry name" value="HATPase_c"/>
    <property type="match status" value="1"/>
</dbReference>
<dbReference type="Proteomes" id="UP000552935">
    <property type="component" value="Unassembled WGS sequence"/>
</dbReference>
<dbReference type="GO" id="GO:0000155">
    <property type="term" value="F:phosphorelay sensor kinase activity"/>
    <property type="evidence" value="ECO:0007669"/>
    <property type="project" value="InterPro"/>
</dbReference>
<dbReference type="SUPFAM" id="SSF47384">
    <property type="entry name" value="Homodimeric domain of signal transducing histidine kinase"/>
    <property type="match status" value="1"/>
</dbReference>
<dbReference type="InterPro" id="IPR003594">
    <property type="entry name" value="HATPase_dom"/>
</dbReference>
<dbReference type="InterPro" id="IPR004358">
    <property type="entry name" value="Sig_transdc_His_kin-like_C"/>
</dbReference>
<feature type="transmembrane region" description="Helical" evidence="12">
    <location>
        <begin position="12"/>
        <end position="30"/>
    </location>
</feature>
<name>A0A508Z413_LACRH</name>
<evidence type="ECO:0000256" key="10">
    <source>
        <dbReference type="ARBA" id="ARBA00023012"/>
    </source>
</evidence>
<keyword evidence="9 12" id="KW-1133">Transmembrane helix</keyword>
<evidence type="ECO:0000256" key="5">
    <source>
        <dbReference type="ARBA" id="ARBA00022553"/>
    </source>
</evidence>
<feature type="domain" description="Histidine kinase" evidence="13">
    <location>
        <begin position="127"/>
        <end position="337"/>
    </location>
</feature>
<accession>A0A508Z413</accession>
<dbReference type="Gene3D" id="1.10.287.130">
    <property type="match status" value="1"/>
</dbReference>